<evidence type="ECO:0000313" key="1">
    <source>
        <dbReference type="EMBL" id="TCP67183.1"/>
    </source>
</evidence>
<dbReference type="PANTHER" id="PTHR35276:SF1">
    <property type="entry name" value="TRNA (MNM(5)S(2)U34)-METHYLTRANSFERASE, CHLOROPLASTIC"/>
    <property type="match status" value="1"/>
</dbReference>
<proteinExistence type="predicted"/>
<keyword evidence="2" id="KW-1185">Reference proteome</keyword>
<comment type="caution">
    <text evidence="1">The sequence shown here is derived from an EMBL/GenBank/DDBJ whole genome shotgun (WGS) entry which is preliminary data.</text>
</comment>
<dbReference type="Pfam" id="PF06962">
    <property type="entry name" value="rRNA_methylase"/>
    <property type="match status" value="1"/>
</dbReference>
<name>A0A4R2RUU5_9FIRM</name>
<dbReference type="Gene3D" id="3.40.50.150">
    <property type="entry name" value="Vaccinia Virus protein VP39"/>
    <property type="match status" value="1"/>
</dbReference>
<dbReference type="OrthoDB" id="9792989at2"/>
<organism evidence="1 2">
    <name type="scientific">Heliophilum fasciatum</name>
    <dbReference type="NCBI Taxonomy" id="35700"/>
    <lineage>
        <taxon>Bacteria</taxon>
        <taxon>Bacillati</taxon>
        <taxon>Bacillota</taxon>
        <taxon>Clostridia</taxon>
        <taxon>Eubacteriales</taxon>
        <taxon>Heliobacteriaceae</taxon>
        <taxon>Heliophilum</taxon>
    </lineage>
</organism>
<evidence type="ECO:0000313" key="2">
    <source>
        <dbReference type="Proteomes" id="UP000294813"/>
    </source>
</evidence>
<dbReference type="GO" id="GO:0008168">
    <property type="term" value="F:methyltransferase activity"/>
    <property type="evidence" value="ECO:0007669"/>
    <property type="project" value="UniProtKB-KW"/>
</dbReference>
<dbReference type="EMBL" id="SLXT01000005">
    <property type="protein sequence ID" value="TCP67183.1"/>
    <property type="molecule type" value="Genomic_DNA"/>
</dbReference>
<gene>
    <name evidence="1" type="ORF">EDD73_10578</name>
</gene>
<protein>
    <submittedName>
        <fullName evidence="1">Putative rRNA methylase</fullName>
    </submittedName>
</protein>
<dbReference type="RefSeq" id="WP_131918447.1">
    <property type="nucleotide sequence ID" value="NZ_JAOQNU010000005.1"/>
</dbReference>
<dbReference type="SUPFAM" id="SSF53335">
    <property type="entry name" value="S-adenosyl-L-methionine-dependent methyltransferases"/>
    <property type="match status" value="1"/>
</dbReference>
<dbReference type="AlphaFoldDB" id="A0A4R2RUU5"/>
<accession>A0A4R2RUU5</accession>
<dbReference type="PANTHER" id="PTHR35276">
    <property type="entry name" value="S-ADENOSYL-L-METHIONINE-DEPENDENT METHYLTRANSFERASES SUPERFAMILY PROTEIN"/>
    <property type="match status" value="1"/>
</dbReference>
<dbReference type="GO" id="GO:0032259">
    <property type="term" value="P:methylation"/>
    <property type="evidence" value="ECO:0007669"/>
    <property type="project" value="UniProtKB-KW"/>
</dbReference>
<sequence>MTKLSSAVAWAQQLLAERVGPGDFVIDGTAGNGYDTEFLAHQVLPGGLIWAVDVQAQAIASTASRLAADGLLPRVASLEQVPAAELVLPGIQLLEGDHGAVGRCLQATAGLRPRLQAAVMNLGYLPGGDHAVVTQAASTIAFLEELAADLQIGGRLVVVVYVGHPGGQDEAQAVERWWSERPAKAWDTARLTFPNRRGEPPYVLAAEKKREGGEAR</sequence>
<dbReference type="InterPro" id="IPR029063">
    <property type="entry name" value="SAM-dependent_MTases_sf"/>
</dbReference>
<dbReference type="Proteomes" id="UP000294813">
    <property type="component" value="Unassembled WGS sequence"/>
</dbReference>
<reference evidence="1 2" key="1">
    <citation type="submission" date="2019-03" db="EMBL/GenBank/DDBJ databases">
        <title>Genomic Encyclopedia of Type Strains, Phase IV (KMG-IV): sequencing the most valuable type-strain genomes for metagenomic binning, comparative biology and taxonomic classification.</title>
        <authorList>
            <person name="Goeker M."/>
        </authorList>
    </citation>
    <scope>NUCLEOTIDE SEQUENCE [LARGE SCALE GENOMIC DNA]</scope>
    <source>
        <strain evidence="1 2">DSM 11170</strain>
    </source>
</reference>
<keyword evidence="1" id="KW-0489">Methyltransferase</keyword>
<dbReference type="InterPro" id="IPR010719">
    <property type="entry name" value="MnmM_MeTrfase"/>
</dbReference>
<keyword evidence="1" id="KW-0808">Transferase</keyword>